<dbReference type="SMART" id="SM00174">
    <property type="entry name" value="RHO"/>
    <property type="match status" value="1"/>
</dbReference>
<dbReference type="GO" id="GO:0005737">
    <property type="term" value="C:cytoplasm"/>
    <property type="evidence" value="ECO:0007669"/>
    <property type="project" value="UniProtKB-SubCell"/>
</dbReference>
<keyword evidence="6 8" id="KW-0175">Coiled coil</keyword>
<keyword evidence="11" id="KW-1185">Reference proteome</keyword>
<evidence type="ECO:0000256" key="2">
    <source>
        <dbReference type="ARBA" id="ARBA00022490"/>
    </source>
</evidence>
<dbReference type="SMART" id="SM00054">
    <property type="entry name" value="EFh"/>
    <property type="match status" value="2"/>
</dbReference>
<evidence type="ECO:0000313" key="11">
    <source>
        <dbReference type="Proteomes" id="UP000515152"/>
    </source>
</evidence>
<evidence type="ECO:0000259" key="10">
    <source>
        <dbReference type="PROSITE" id="PS50222"/>
    </source>
</evidence>
<dbReference type="InterPro" id="IPR027417">
    <property type="entry name" value="P-loop_NTPase"/>
</dbReference>
<dbReference type="PROSITE" id="PS51420">
    <property type="entry name" value="RHO"/>
    <property type="match status" value="1"/>
</dbReference>
<protein>
    <submittedName>
        <fullName evidence="12">Ras and EF-hand domain-containing protein</fullName>
    </submittedName>
</protein>
<dbReference type="SMART" id="SM00175">
    <property type="entry name" value="RAB"/>
    <property type="match status" value="1"/>
</dbReference>
<dbReference type="PROSITE" id="PS00018">
    <property type="entry name" value="EF_HAND_1"/>
    <property type="match status" value="2"/>
</dbReference>
<keyword evidence="7" id="KW-0342">GTP-binding</keyword>
<organism evidence="11 12">
    <name type="scientific">Clupea harengus</name>
    <name type="common">Atlantic herring</name>
    <dbReference type="NCBI Taxonomy" id="7950"/>
    <lineage>
        <taxon>Eukaryota</taxon>
        <taxon>Metazoa</taxon>
        <taxon>Chordata</taxon>
        <taxon>Craniata</taxon>
        <taxon>Vertebrata</taxon>
        <taxon>Euteleostomi</taxon>
        <taxon>Actinopterygii</taxon>
        <taxon>Neopterygii</taxon>
        <taxon>Teleostei</taxon>
        <taxon>Clupei</taxon>
        <taxon>Clupeiformes</taxon>
        <taxon>Clupeoidei</taxon>
        <taxon>Clupeidae</taxon>
        <taxon>Clupea</taxon>
    </lineage>
</organism>
<dbReference type="Gene3D" id="1.10.238.10">
    <property type="entry name" value="EF-hand"/>
    <property type="match status" value="1"/>
</dbReference>
<dbReference type="SMART" id="SM00176">
    <property type="entry name" value="RAN"/>
    <property type="match status" value="1"/>
</dbReference>
<dbReference type="InterPro" id="IPR001806">
    <property type="entry name" value="Small_GTPase"/>
</dbReference>
<evidence type="ECO:0000256" key="6">
    <source>
        <dbReference type="ARBA" id="ARBA00023054"/>
    </source>
</evidence>
<keyword evidence="4" id="KW-0547">Nucleotide-binding</keyword>
<dbReference type="KEGG" id="char:105912576"/>
<dbReference type="PROSITE" id="PS51421">
    <property type="entry name" value="RAS"/>
    <property type="match status" value="1"/>
</dbReference>
<comment type="subcellular location">
    <subcellularLocation>
        <location evidence="1">Cytoplasm</location>
    </subcellularLocation>
</comment>
<dbReference type="GeneID" id="105912576"/>
<keyword evidence="2" id="KW-0963">Cytoplasm</keyword>
<dbReference type="CTD" id="158158"/>
<dbReference type="SUPFAM" id="SSF47473">
    <property type="entry name" value="EF-hand"/>
    <property type="match status" value="1"/>
</dbReference>
<feature type="compositionally biased region" description="Polar residues" evidence="9">
    <location>
        <begin position="334"/>
        <end position="343"/>
    </location>
</feature>
<feature type="domain" description="EF-hand" evidence="10">
    <location>
        <begin position="5"/>
        <end position="40"/>
    </location>
</feature>
<dbReference type="InterPro" id="IPR050227">
    <property type="entry name" value="Rab"/>
</dbReference>
<reference evidence="12" key="1">
    <citation type="submission" date="2025-08" db="UniProtKB">
        <authorList>
            <consortium name="RefSeq"/>
        </authorList>
    </citation>
    <scope>IDENTIFICATION</scope>
</reference>
<dbReference type="CDD" id="cd00051">
    <property type="entry name" value="EFh"/>
    <property type="match status" value="1"/>
</dbReference>
<dbReference type="CDD" id="cd00154">
    <property type="entry name" value="Rab"/>
    <property type="match status" value="1"/>
</dbReference>
<dbReference type="InterPro" id="IPR018247">
    <property type="entry name" value="EF_Hand_1_Ca_BS"/>
</dbReference>
<evidence type="ECO:0000256" key="3">
    <source>
        <dbReference type="ARBA" id="ARBA00022723"/>
    </source>
</evidence>
<dbReference type="RefSeq" id="XP_031426920.1">
    <property type="nucleotide sequence ID" value="XM_031571060.2"/>
</dbReference>
<dbReference type="GO" id="GO:0005509">
    <property type="term" value="F:calcium ion binding"/>
    <property type="evidence" value="ECO:0007669"/>
    <property type="project" value="InterPro"/>
</dbReference>
<name>A0A6P8FU06_CLUHA</name>
<feature type="compositionally biased region" description="Polar residues" evidence="9">
    <location>
        <begin position="494"/>
        <end position="509"/>
    </location>
</feature>
<evidence type="ECO:0000256" key="1">
    <source>
        <dbReference type="ARBA" id="ARBA00004496"/>
    </source>
</evidence>
<dbReference type="GO" id="GO:0003924">
    <property type="term" value="F:GTPase activity"/>
    <property type="evidence" value="ECO:0007669"/>
    <property type="project" value="InterPro"/>
</dbReference>
<evidence type="ECO:0000256" key="8">
    <source>
        <dbReference type="SAM" id="Coils"/>
    </source>
</evidence>
<dbReference type="SMART" id="SM00173">
    <property type="entry name" value="RAS"/>
    <property type="match status" value="1"/>
</dbReference>
<dbReference type="AlphaFoldDB" id="A0A6P8FU06"/>
<dbReference type="GO" id="GO:0005525">
    <property type="term" value="F:GTP binding"/>
    <property type="evidence" value="ECO:0007669"/>
    <property type="project" value="UniProtKB-KW"/>
</dbReference>
<dbReference type="InterPro" id="IPR002048">
    <property type="entry name" value="EF_hand_dom"/>
</dbReference>
<feature type="domain" description="EF-hand" evidence="10">
    <location>
        <begin position="45"/>
        <end position="74"/>
    </location>
</feature>
<feature type="compositionally biased region" description="Polar residues" evidence="9">
    <location>
        <begin position="435"/>
        <end position="452"/>
    </location>
</feature>
<evidence type="ECO:0000256" key="9">
    <source>
        <dbReference type="SAM" id="MobiDB-lite"/>
    </source>
</evidence>
<dbReference type="PANTHER" id="PTHR47977">
    <property type="entry name" value="RAS-RELATED PROTEIN RAB"/>
    <property type="match status" value="1"/>
</dbReference>
<feature type="region of interest" description="Disordered" evidence="9">
    <location>
        <begin position="327"/>
        <end position="353"/>
    </location>
</feature>
<proteinExistence type="predicted"/>
<dbReference type="NCBIfam" id="TIGR00231">
    <property type="entry name" value="small_GTP"/>
    <property type="match status" value="1"/>
</dbReference>
<dbReference type="Gene3D" id="3.40.50.300">
    <property type="entry name" value="P-loop containing nucleotide triphosphate hydrolases"/>
    <property type="match status" value="1"/>
</dbReference>
<dbReference type="InterPro" id="IPR011992">
    <property type="entry name" value="EF-hand-dom_pair"/>
</dbReference>
<keyword evidence="3" id="KW-0479">Metal-binding</keyword>
<dbReference type="FunFam" id="3.40.50.300:FF:001348">
    <property type="entry name" value="Ras and EF-hand domain-containing protein"/>
    <property type="match status" value="1"/>
</dbReference>
<feature type="coiled-coil region" evidence="8">
    <location>
        <begin position="290"/>
        <end position="327"/>
    </location>
</feature>
<dbReference type="PRINTS" id="PR00449">
    <property type="entry name" value="RASTRNSFRMNG"/>
</dbReference>
<evidence type="ECO:0000256" key="4">
    <source>
        <dbReference type="ARBA" id="ARBA00022741"/>
    </source>
</evidence>
<feature type="region of interest" description="Disordered" evidence="9">
    <location>
        <begin position="408"/>
        <end position="533"/>
    </location>
</feature>
<dbReference type="Pfam" id="PF13499">
    <property type="entry name" value="EF-hand_7"/>
    <property type="match status" value="1"/>
</dbReference>
<dbReference type="PROSITE" id="PS50222">
    <property type="entry name" value="EF_HAND_2"/>
    <property type="match status" value="2"/>
</dbReference>
<gene>
    <name evidence="12" type="primary">rasef</name>
</gene>
<sequence length="772" mass="87824">MEYDNQHERLLSLFHAYDVDNSGRIEKDEFLQICSELHVKSTETEAIFAKLDTDQDGTINLQEFLCGFQRVSDFLSGESGENMESDESFSPAWEAFETRLGDQAKYIPKREQTAILYQNISLTEPRLVPQYERVIMNSTREIKIQTTEMEHLALAVKRAHDRATMQLSEMEEEMDRRIHAAERNTRTQEVKRAEAALNELKYQYETQVYELQQKILKMQVAEDQNRTVSLKDEASALKKKNYELTLDNQRLKQEVLESHTNIAFLRSELDSLKSDLTDHSINSERDEAFVRCFSEERGNLERQIEMLQSANRKLHDSNDTLRSALETSVKESNKTQQTGSPSPGDSFGQRKSLHTSSPYMNRCCHGPYPDEMFDPQQLCDPMRMRRPSCDALALALCDPMRLRRRSFEVDSLEESGLDSGRSTLRGSHGYDSEQEGFTHTQQPMDSGRSTLRGSHGYDSEQEGFTHTQQPMDSGRSTLRGSHGYDSEQEDNKHTQQPLEQYTDSLAGDTSDTETGDMRDEMPLESDSESVMDWKSPVVEEKKKAPASGRKCLSPIFSEAEIELDRSQQPTDRAFRMVLAGDAAVGKSSFLLRLCKNEFTENTKATLGVDFQMKTLVVDGEPTVLQLWDTAGQERFRSIAKSYFRRADGVLLLYDVTCERSFLSVREWVDMIEDVSQDDIPIMLVGNKCDLREAALQDGITCIPTSYGEKLAMTYSALFCETSAKDGANIIEAVLHLAREVTQHAHEKKNMSTVTKLTGGNTNKKMSNFNCCF</sequence>
<evidence type="ECO:0000256" key="7">
    <source>
        <dbReference type="ARBA" id="ARBA00023134"/>
    </source>
</evidence>
<dbReference type="SUPFAM" id="SSF52540">
    <property type="entry name" value="P-loop containing nucleoside triphosphate hydrolases"/>
    <property type="match status" value="1"/>
</dbReference>
<dbReference type="OrthoDB" id="9879408at2759"/>
<dbReference type="Pfam" id="PF00071">
    <property type="entry name" value="Ras"/>
    <property type="match status" value="1"/>
</dbReference>
<dbReference type="PROSITE" id="PS51419">
    <property type="entry name" value="RAB"/>
    <property type="match status" value="1"/>
</dbReference>
<accession>A0A6P8FU06</accession>
<evidence type="ECO:0000313" key="12">
    <source>
        <dbReference type="RefSeq" id="XP_031426920.1"/>
    </source>
</evidence>
<keyword evidence="5" id="KW-0106">Calcium</keyword>
<dbReference type="Proteomes" id="UP000515152">
    <property type="component" value="Chromosome 7"/>
</dbReference>
<evidence type="ECO:0000256" key="5">
    <source>
        <dbReference type="ARBA" id="ARBA00022837"/>
    </source>
</evidence>
<feature type="compositionally biased region" description="Basic and acidic residues" evidence="9">
    <location>
        <begin position="482"/>
        <end position="493"/>
    </location>
</feature>
<dbReference type="InterPro" id="IPR005225">
    <property type="entry name" value="Small_GTP-bd"/>
</dbReference>
<feature type="compositionally biased region" description="Polar residues" evidence="9">
    <location>
        <begin position="462"/>
        <end position="479"/>
    </location>
</feature>